<keyword evidence="8" id="KW-1185">Reference proteome</keyword>
<evidence type="ECO:0000313" key="7">
    <source>
        <dbReference type="EMBL" id="CAD5229650.1"/>
    </source>
</evidence>
<evidence type="ECO:0000313" key="8">
    <source>
        <dbReference type="Proteomes" id="UP000614601"/>
    </source>
</evidence>
<dbReference type="GO" id="GO:0004190">
    <property type="term" value="F:aspartic-type endopeptidase activity"/>
    <property type="evidence" value="ECO:0007669"/>
    <property type="project" value="UniProtKB-KW"/>
</dbReference>
<dbReference type="InterPro" id="IPR009060">
    <property type="entry name" value="UBA-like_sf"/>
</dbReference>
<dbReference type="SUPFAM" id="SSF46934">
    <property type="entry name" value="UBA-like"/>
    <property type="match status" value="1"/>
</dbReference>
<evidence type="ECO:0000256" key="2">
    <source>
        <dbReference type="ARBA" id="ARBA00022670"/>
    </source>
</evidence>
<evidence type="ECO:0000259" key="5">
    <source>
        <dbReference type="PROSITE" id="PS50030"/>
    </source>
</evidence>
<evidence type="ECO:0000256" key="4">
    <source>
        <dbReference type="ARBA" id="ARBA00022801"/>
    </source>
</evidence>
<dbReference type="InterPro" id="IPR015940">
    <property type="entry name" value="UBA"/>
</dbReference>
<evidence type="ECO:0000256" key="3">
    <source>
        <dbReference type="ARBA" id="ARBA00022750"/>
    </source>
</evidence>
<gene>
    <name evidence="7" type="ORF">BOKJ2_LOCUS13709</name>
</gene>
<comment type="similarity">
    <text evidence="1">Belongs to the DDI1 family.</text>
</comment>
<accession>A0A811LNK0</accession>
<protein>
    <recommendedName>
        <fullName evidence="9">UBA domain-containing protein</fullName>
    </recommendedName>
</protein>
<dbReference type="PANTHER" id="PTHR12917:SF1">
    <property type="entry name" value="AT13091P"/>
    <property type="match status" value="1"/>
</dbReference>
<evidence type="ECO:0000259" key="6">
    <source>
        <dbReference type="PROSITE" id="PS50175"/>
    </source>
</evidence>
<dbReference type="InterPro" id="IPR021109">
    <property type="entry name" value="Peptidase_aspartic_dom_sf"/>
</dbReference>
<dbReference type="CDD" id="cd05479">
    <property type="entry name" value="RP_DDI"/>
    <property type="match status" value="1"/>
</dbReference>
<dbReference type="EMBL" id="CAJFCW020000006">
    <property type="protein sequence ID" value="CAG9127151.1"/>
    <property type="molecule type" value="Genomic_DNA"/>
</dbReference>
<keyword evidence="3" id="KW-0064">Aspartyl protease</keyword>
<dbReference type="AlphaFoldDB" id="A0A811LNK0"/>
<dbReference type="EMBL" id="CAJFDH010000006">
    <property type="protein sequence ID" value="CAD5229650.1"/>
    <property type="molecule type" value="Genomic_DNA"/>
</dbReference>
<keyword evidence="2" id="KW-0645">Protease</keyword>
<comment type="caution">
    <text evidence="7">The sequence shown here is derived from an EMBL/GenBank/DDBJ whole genome shotgun (WGS) entry which is preliminary data.</text>
</comment>
<dbReference type="InterPro" id="IPR001969">
    <property type="entry name" value="Aspartic_peptidase_AS"/>
</dbReference>
<feature type="domain" description="UBA" evidence="5">
    <location>
        <begin position="401"/>
        <end position="441"/>
    </location>
</feature>
<proteinExistence type="inferred from homology"/>
<name>A0A811LNK0_9BILA</name>
<dbReference type="InterPro" id="IPR019103">
    <property type="entry name" value="Peptidase_aspartic_DDI1-type"/>
</dbReference>
<evidence type="ECO:0008006" key="9">
    <source>
        <dbReference type="Google" id="ProtNLM"/>
    </source>
</evidence>
<dbReference type="PROSITE" id="PS50030">
    <property type="entry name" value="UBA"/>
    <property type="match status" value="1"/>
</dbReference>
<dbReference type="InterPro" id="IPR001995">
    <property type="entry name" value="Peptidase_A2_cat"/>
</dbReference>
<dbReference type="SUPFAM" id="SSF50630">
    <property type="entry name" value="Acid proteases"/>
    <property type="match status" value="1"/>
</dbReference>
<dbReference type="Pfam" id="PF09668">
    <property type="entry name" value="Asp_protease"/>
    <property type="match status" value="1"/>
</dbReference>
<organism evidence="7 8">
    <name type="scientific">Bursaphelenchus okinawaensis</name>
    <dbReference type="NCBI Taxonomy" id="465554"/>
    <lineage>
        <taxon>Eukaryota</taxon>
        <taxon>Metazoa</taxon>
        <taxon>Ecdysozoa</taxon>
        <taxon>Nematoda</taxon>
        <taxon>Chromadorea</taxon>
        <taxon>Rhabditida</taxon>
        <taxon>Tylenchina</taxon>
        <taxon>Tylenchomorpha</taxon>
        <taxon>Aphelenchoidea</taxon>
        <taxon>Aphelenchoididae</taxon>
        <taxon>Bursaphelenchus</taxon>
    </lineage>
</organism>
<dbReference type="PROSITE" id="PS00141">
    <property type="entry name" value="ASP_PROTEASE"/>
    <property type="match status" value="1"/>
</dbReference>
<dbReference type="OrthoDB" id="1047367at2759"/>
<dbReference type="Proteomes" id="UP000783686">
    <property type="component" value="Unassembled WGS sequence"/>
</dbReference>
<dbReference type="PANTHER" id="PTHR12917">
    <property type="entry name" value="ASPARTYL PROTEASE DDI-RELATED"/>
    <property type="match status" value="1"/>
</dbReference>
<dbReference type="Gene3D" id="1.10.8.10">
    <property type="entry name" value="DNA helicase RuvA subunit, C-terminal domain"/>
    <property type="match status" value="1"/>
</dbReference>
<feature type="domain" description="Peptidase A2" evidence="6">
    <location>
        <begin position="257"/>
        <end position="297"/>
    </location>
</feature>
<dbReference type="GO" id="GO:0006508">
    <property type="term" value="P:proteolysis"/>
    <property type="evidence" value="ECO:0007669"/>
    <property type="project" value="UniProtKB-KW"/>
</dbReference>
<dbReference type="SMART" id="SM00165">
    <property type="entry name" value="UBA"/>
    <property type="match status" value="1"/>
</dbReference>
<dbReference type="Proteomes" id="UP000614601">
    <property type="component" value="Unassembled WGS sequence"/>
</dbReference>
<dbReference type="PROSITE" id="PS50175">
    <property type="entry name" value="ASP_PROT_RETROV"/>
    <property type="match status" value="1"/>
</dbReference>
<reference evidence="7" key="1">
    <citation type="submission" date="2020-09" db="EMBL/GenBank/DDBJ databases">
        <authorList>
            <person name="Kikuchi T."/>
        </authorList>
    </citation>
    <scope>NUCLEOTIDE SEQUENCE</scope>
    <source>
        <strain evidence="7">SH1</strain>
    </source>
</reference>
<evidence type="ECO:0000256" key="1">
    <source>
        <dbReference type="ARBA" id="ARBA00009136"/>
    </source>
</evidence>
<keyword evidence="4" id="KW-0378">Hydrolase</keyword>
<dbReference type="Gene3D" id="2.40.70.10">
    <property type="entry name" value="Acid Proteases"/>
    <property type="match status" value="1"/>
</dbReference>
<sequence>MRVTVVFNDLICSQDVTEDLELEGFVALLKDEWPSLAQATEKLNFLFFNDHIRVPVLPTELKKTLKDLGFQSDEVVNLMAAPKLSEPAAQDQQRFHQLPQSSRAPQAAPAVSGLDLRNLISQIKVPKKHAVPAKTSVYDNPNDIKVFAKRIWDTIKANPDAIRSFKLTAPNIANAYQSNPNDFESFLAAVRETMAERKRLETALKDEMSADAQRYIAQQIKIQNIEEQYKYALEHLPEAYIPVKLLHILVKINGVEVLAMVDSGAQNSILSPSIAKKCNVYEFVDERFFSRANGIGGDSKILGRIHGCKMQIGSSYTTCSFDVLEEQKVEILLGLSFLRPNQCIIDLRRNVMVLGDDTEVPFLGEEEYKREVVRLGHVDLHASPPRASEAPSTSKASADSEVDSAKLAELIGMGVDADKATVALKKFNNNLQQAIDALFDEPMQQ</sequence>